<dbReference type="PROSITE" id="PS51847">
    <property type="entry name" value="SMP"/>
    <property type="match status" value="1"/>
</dbReference>
<dbReference type="FunFam" id="2.60.40.150:FF:000093">
    <property type="entry name" value="Extended synaptotagmin 3"/>
    <property type="match status" value="1"/>
</dbReference>
<evidence type="ECO:0000256" key="6">
    <source>
        <dbReference type="ARBA" id="ARBA00022692"/>
    </source>
</evidence>
<evidence type="ECO:0000256" key="10">
    <source>
        <dbReference type="ARBA" id="ARBA00022837"/>
    </source>
</evidence>
<feature type="region of interest" description="Disordered" evidence="15">
    <location>
        <begin position="603"/>
        <end position="673"/>
    </location>
</feature>
<reference evidence="18" key="1">
    <citation type="submission" date="2020-08" db="EMBL/GenBank/DDBJ databases">
        <title>Genome sequencing and assembly of the red palm weevil Rhynchophorus ferrugineus.</title>
        <authorList>
            <person name="Dias G.B."/>
            <person name="Bergman C.M."/>
            <person name="Manee M."/>
        </authorList>
    </citation>
    <scope>NUCLEOTIDE SEQUENCE</scope>
    <source>
        <strain evidence="18">AA-2017</strain>
        <tissue evidence="18">Whole larva</tissue>
    </source>
</reference>
<dbReference type="GO" id="GO:0005789">
    <property type="term" value="C:endoplasmic reticulum membrane"/>
    <property type="evidence" value="ECO:0007669"/>
    <property type="project" value="UniProtKB-SubCell"/>
</dbReference>
<dbReference type="GO" id="GO:0005886">
    <property type="term" value="C:plasma membrane"/>
    <property type="evidence" value="ECO:0007669"/>
    <property type="project" value="UniProtKB-SubCell"/>
</dbReference>
<dbReference type="AlphaFoldDB" id="A0A834J1C3"/>
<dbReference type="SUPFAM" id="SSF49562">
    <property type="entry name" value="C2 domain (Calcium/lipid-binding domain, CaLB)"/>
    <property type="match status" value="4"/>
</dbReference>
<keyword evidence="5" id="KW-1003">Cell membrane</keyword>
<evidence type="ECO:0000256" key="2">
    <source>
        <dbReference type="ARBA" id="ARBA00004477"/>
    </source>
</evidence>
<evidence type="ECO:0000256" key="5">
    <source>
        <dbReference type="ARBA" id="ARBA00022475"/>
    </source>
</evidence>
<dbReference type="InterPro" id="IPR037749">
    <property type="entry name" value="Ext_Synaptotagmin_C2B"/>
</dbReference>
<evidence type="ECO:0000259" key="17">
    <source>
        <dbReference type="PROSITE" id="PS51847"/>
    </source>
</evidence>
<keyword evidence="7" id="KW-0479">Metal-binding</keyword>
<dbReference type="CDD" id="cd04050">
    <property type="entry name" value="C2B_Synaptotagmin-like"/>
    <property type="match status" value="1"/>
</dbReference>
<dbReference type="CDD" id="cd21670">
    <property type="entry name" value="SMP_ESyt"/>
    <property type="match status" value="1"/>
</dbReference>
<keyword evidence="13" id="KW-0446">Lipid-binding</keyword>
<dbReference type="FunFam" id="2.60.40.150:FF:000025">
    <property type="entry name" value="Extended synaptotagmin 2"/>
    <property type="match status" value="1"/>
</dbReference>
<keyword evidence="10" id="KW-0106">Calcium</keyword>
<feature type="compositionally biased region" description="Basic and acidic residues" evidence="15">
    <location>
        <begin position="630"/>
        <end position="642"/>
    </location>
</feature>
<keyword evidence="11" id="KW-1133">Transmembrane helix</keyword>
<evidence type="ECO:0000256" key="11">
    <source>
        <dbReference type="ARBA" id="ARBA00022989"/>
    </source>
</evidence>
<dbReference type="GO" id="GO:0031210">
    <property type="term" value="F:phosphatidylcholine binding"/>
    <property type="evidence" value="ECO:0007669"/>
    <property type="project" value="TreeGrafter"/>
</dbReference>
<evidence type="ECO:0008006" key="20">
    <source>
        <dbReference type="Google" id="ProtNLM"/>
    </source>
</evidence>
<feature type="domain" description="C2" evidence="16">
    <location>
        <begin position="685"/>
        <end position="808"/>
    </location>
</feature>
<evidence type="ECO:0000256" key="3">
    <source>
        <dbReference type="ARBA" id="ARBA00005867"/>
    </source>
</evidence>
<protein>
    <recommendedName>
        <fullName evidence="20">Extended synaptotagmin-2</fullName>
    </recommendedName>
</protein>
<name>A0A834J1C3_RHYFE</name>
<dbReference type="InterPro" id="IPR051634">
    <property type="entry name" value="Extended_Synaptotagmin"/>
</dbReference>
<dbReference type="InterPro" id="IPR035892">
    <property type="entry name" value="C2_domain_sf"/>
</dbReference>
<evidence type="ECO:0000256" key="8">
    <source>
        <dbReference type="ARBA" id="ARBA00022737"/>
    </source>
</evidence>
<evidence type="ECO:0000256" key="15">
    <source>
        <dbReference type="SAM" id="MobiDB-lite"/>
    </source>
</evidence>
<comment type="caution">
    <text evidence="18">The sequence shown here is derived from an EMBL/GenBank/DDBJ whole genome shotgun (WGS) entry which is preliminary data.</text>
</comment>
<dbReference type="OrthoDB" id="1029639at2759"/>
<dbReference type="EMBL" id="JAACXV010000062">
    <property type="protein sequence ID" value="KAF7284997.1"/>
    <property type="molecule type" value="Genomic_DNA"/>
</dbReference>
<evidence type="ECO:0000259" key="16">
    <source>
        <dbReference type="PROSITE" id="PS50004"/>
    </source>
</evidence>
<dbReference type="Pfam" id="PF17047">
    <property type="entry name" value="SMP_LBD"/>
    <property type="match status" value="1"/>
</dbReference>
<dbReference type="GO" id="GO:0005509">
    <property type="term" value="F:calcium ion binding"/>
    <property type="evidence" value="ECO:0007669"/>
    <property type="project" value="TreeGrafter"/>
</dbReference>
<feature type="domain" description="C2" evidence="16">
    <location>
        <begin position="281"/>
        <end position="405"/>
    </location>
</feature>
<gene>
    <name evidence="18" type="ORF">GWI33_012316</name>
</gene>
<keyword evidence="19" id="KW-1185">Reference proteome</keyword>
<dbReference type="CDD" id="cd04030">
    <property type="entry name" value="C2C_KIAA1228"/>
    <property type="match status" value="1"/>
</dbReference>
<evidence type="ECO:0000256" key="13">
    <source>
        <dbReference type="ARBA" id="ARBA00023121"/>
    </source>
</evidence>
<proteinExistence type="inferred from homology"/>
<evidence type="ECO:0000256" key="14">
    <source>
        <dbReference type="ARBA" id="ARBA00023136"/>
    </source>
</evidence>
<dbReference type="SMART" id="SM00239">
    <property type="entry name" value="C2"/>
    <property type="match status" value="3"/>
</dbReference>
<feature type="domain" description="C2" evidence="16">
    <location>
        <begin position="455"/>
        <end position="573"/>
    </location>
</feature>
<evidence type="ECO:0000256" key="7">
    <source>
        <dbReference type="ARBA" id="ARBA00022723"/>
    </source>
</evidence>
<dbReference type="PROSITE" id="PS50004">
    <property type="entry name" value="C2"/>
    <property type="match status" value="3"/>
</dbReference>
<keyword evidence="4" id="KW-0813">Transport</keyword>
<dbReference type="GO" id="GO:0006869">
    <property type="term" value="P:lipid transport"/>
    <property type="evidence" value="ECO:0007669"/>
    <property type="project" value="UniProtKB-KW"/>
</dbReference>
<evidence type="ECO:0000256" key="4">
    <source>
        <dbReference type="ARBA" id="ARBA00022448"/>
    </source>
</evidence>
<evidence type="ECO:0000256" key="1">
    <source>
        <dbReference type="ARBA" id="ARBA00004202"/>
    </source>
</evidence>
<organism evidence="18 19">
    <name type="scientific">Rhynchophorus ferrugineus</name>
    <name type="common">Red palm weevil</name>
    <name type="synonym">Curculio ferrugineus</name>
    <dbReference type="NCBI Taxonomy" id="354439"/>
    <lineage>
        <taxon>Eukaryota</taxon>
        <taxon>Metazoa</taxon>
        <taxon>Ecdysozoa</taxon>
        <taxon>Arthropoda</taxon>
        <taxon>Hexapoda</taxon>
        <taxon>Insecta</taxon>
        <taxon>Pterygota</taxon>
        <taxon>Neoptera</taxon>
        <taxon>Endopterygota</taxon>
        <taxon>Coleoptera</taxon>
        <taxon>Polyphaga</taxon>
        <taxon>Cucujiformia</taxon>
        <taxon>Curculionidae</taxon>
        <taxon>Dryophthorinae</taxon>
        <taxon>Rhynchophorus</taxon>
    </lineage>
</organism>
<feature type="compositionally biased region" description="Low complexity" evidence="15">
    <location>
        <begin position="612"/>
        <end position="628"/>
    </location>
</feature>
<dbReference type="Proteomes" id="UP000625711">
    <property type="component" value="Unassembled WGS sequence"/>
</dbReference>
<dbReference type="InterPro" id="IPR037752">
    <property type="entry name" value="C2C_KIAA1228"/>
</dbReference>
<keyword evidence="6" id="KW-0812">Transmembrane</keyword>
<keyword evidence="8" id="KW-0677">Repeat</keyword>
<keyword evidence="12" id="KW-0445">Lipid transport</keyword>
<dbReference type="GO" id="GO:0061817">
    <property type="term" value="P:endoplasmic reticulum-plasma membrane tethering"/>
    <property type="evidence" value="ECO:0007669"/>
    <property type="project" value="InterPro"/>
</dbReference>
<dbReference type="InterPro" id="IPR000008">
    <property type="entry name" value="C2_dom"/>
</dbReference>
<dbReference type="InterPro" id="IPR031468">
    <property type="entry name" value="SMP_LBD"/>
</dbReference>
<dbReference type="Gene3D" id="2.60.40.150">
    <property type="entry name" value="C2 domain"/>
    <property type="match status" value="4"/>
</dbReference>
<keyword evidence="14" id="KW-0472">Membrane</keyword>
<dbReference type="GO" id="GO:0008429">
    <property type="term" value="F:phosphatidylethanolamine binding"/>
    <property type="evidence" value="ECO:0007669"/>
    <property type="project" value="TreeGrafter"/>
</dbReference>
<evidence type="ECO:0000313" key="19">
    <source>
        <dbReference type="Proteomes" id="UP000625711"/>
    </source>
</evidence>
<evidence type="ECO:0000313" key="18">
    <source>
        <dbReference type="EMBL" id="KAF7284997.1"/>
    </source>
</evidence>
<feature type="domain" description="SMP-LTD" evidence="17">
    <location>
        <begin position="104"/>
        <end position="283"/>
    </location>
</feature>
<dbReference type="FunFam" id="2.60.40.150:FF:000158">
    <property type="entry name" value="extended synaptotagmin-2 isoform X4"/>
    <property type="match status" value="1"/>
</dbReference>
<comment type="similarity">
    <text evidence="3">Belongs to the extended synaptotagmin family.</text>
</comment>
<dbReference type="GO" id="GO:0005544">
    <property type="term" value="F:calcium-dependent phospholipid binding"/>
    <property type="evidence" value="ECO:0007669"/>
    <property type="project" value="TreeGrafter"/>
</dbReference>
<comment type="subcellular location">
    <subcellularLocation>
        <location evidence="1">Cell membrane</location>
        <topology evidence="1">Peripheral membrane protein</topology>
    </subcellularLocation>
    <subcellularLocation>
        <location evidence="2">Endoplasmic reticulum membrane</location>
        <topology evidence="2">Multi-pass membrane protein</topology>
    </subcellularLocation>
</comment>
<dbReference type="InterPro" id="IPR039010">
    <property type="entry name" value="Synaptotagmin_SMP"/>
</dbReference>
<dbReference type="PANTHER" id="PTHR45761">
    <property type="entry name" value="EXTENDED SYNAPTOTAGMIN-LIKE PROTEIN 2, ISOFORM C"/>
    <property type="match status" value="1"/>
</dbReference>
<evidence type="ECO:0000256" key="9">
    <source>
        <dbReference type="ARBA" id="ARBA00022824"/>
    </source>
</evidence>
<sequence length="817" mass="92040">MSASKESSQAEKTITTTDSSTSIVSIILSTLKKASVIGVVYLAGYMQWSVAWFICPLVLSVIRDQWKKVSNRRRNAAKTAALASEKDVVLARLNDLPAWVFFPDIERAEWLNRIIKQVWPNVNHYVRQLVRDSIQPALKENLEKFKLSGFKFERIILGSVPFRIGGVKVYDKNTDRNEIVMDLDIFYAGDCDITFYLSGIKGGIRDFQLHGMLRVVMKPLITSIPLVGGLQVFFLNNPDIDFDLIGIADVLDMPGLSDILRRIVVETVANMMVLPNKFPIQLSEEVEAIELKAPEPEGVLRVHVVEAKHLMKKDISVLGKGKSDPYAVITVGAQTFKTKVIDNTVDPKWDFWCEFNILESNGQQLYIHLWDKDDTGDDENLGSSMEAQCLSCLVYDWDPKIPGQIEDDFLGRATVEISNIVSKGAENSWVTLEQAKHGMVHLRFTWLTLSKSYDDLKTILAETQLLQVSTLSTALLTVFIDSAKNLPQARSSTKPDPFAVLRVGGKIEKTDTILRSIHPVWEKGFTFLVGNPENDSMHLTITDQKTSSDIGQMTFRIKSLANRPDMELRKEPFTLLKSGPESRVVLSMHLRILKRVADDVSEMQADQPPFERTSSTISSLSLDSRQSSKATEDQKSLVKEDSVQEATDEMIESRNFDSLNSLPEGSEDQLVHRSPSVTSYAGEAGLGRIQLTLRYSIQRQRLIVVVHKIANIPLKDPSNIPDPYVKLYLLPERAKDTKRKTQVIKDNCNPVFDETFEYIINQAEVSNKKLEVTVGTQKQMFYSINNILGYVIIDLSKLNITQPYNAWFDLQPEGASE</sequence>
<dbReference type="PANTHER" id="PTHR45761:SF1">
    <property type="entry name" value="EXTENDED SYNAPTOTAGMIN-LIKE PROTEIN 2, ISOFORM C"/>
    <property type="match status" value="1"/>
</dbReference>
<evidence type="ECO:0000256" key="12">
    <source>
        <dbReference type="ARBA" id="ARBA00023055"/>
    </source>
</evidence>
<dbReference type="Pfam" id="PF00168">
    <property type="entry name" value="C2"/>
    <property type="match status" value="4"/>
</dbReference>
<keyword evidence="9" id="KW-0256">Endoplasmic reticulum</keyword>
<accession>A0A834J1C3</accession>
<dbReference type="GO" id="GO:0035091">
    <property type="term" value="F:phosphatidylinositol binding"/>
    <property type="evidence" value="ECO:0007669"/>
    <property type="project" value="TreeGrafter"/>
</dbReference>